<dbReference type="PANTHER" id="PTHR23507">
    <property type="entry name" value="ZGC:174356"/>
    <property type="match status" value="1"/>
</dbReference>
<feature type="transmembrane region" description="Helical" evidence="6">
    <location>
        <begin position="243"/>
        <end position="262"/>
    </location>
</feature>
<keyword evidence="2 6" id="KW-0812">Transmembrane</keyword>
<keyword evidence="3 6" id="KW-1133">Transmembrane helix</keyword>
<evidence type="ECO:0000313" key="8">
    <source>
        <dbReference type="Proteomes" id="UP001233172"/>
    </source>
</evidence>
<dbReference type="EMBL" id="JASAOG010000159">
    <property type="protein sequence ID" value="KAK0046818.1"/>
    <property type="molecule type" value="Genomic_DNA"/>
</dbReference>
<feature type="transmembrane region" description="Helical" evidence="6">
    <location>
        <begin position="274"/>
        <end position="294"/>
    </location>
</feature>
<comment type="subcellular location">
    <subcellularLocation>
        <location evidence="1">Membrane</location>
        <topology evidence="1">Multi-pass membrane protein</topology>
    </subcellularLocation>
</comment>
<comment type="caution">
    <text evidence="7">The sequence shown here is derived from an EMBL/GenBank/DDBJ whole genome shotgun (WGS) entry which is preliminary data.</text>
</comment>
<feature type="transmembrane region" description="Helical" evidence="6">
    <location>
        <begin position="374"/>
        <end position="397"/>
    </location>
</feature>
<dbReference type="InterPro" id="IPR036259">
    <property type="entry name" value="MFS_trans_sf"/>
</dbReference>
<organism evidence="7 8">
    <name type="scientific">Biomphalaria pfeifferi</name>
    <name type="common">Bloodfluke planorb</name>
    <name type="synonym">Freshwater snail</name>
    <dbReference type="NCBI Taxonomy" id="112525"/>
    <lineage>
        <taxon>Eukaryota</taxon>
        <taxon>Metazoa</taxon>
        <taxon>Spiralia</taxon>
        <taxon>Lophotrochozoa</taxon>
        <taxon>Mollusca</taxon>
        <taxon>Gastropoda</taxon>
        <taxon>Heterobranchia</taxon>
        <taxon>Euthyneura</taxon>
        <taxon>Panpulmonata</taxon>
        <taxon>Hygrophila</taxon>
        <taxon>Lymnaeoidea</taxon>
        <taxon>Planorbidae</taxon>
        <taxon>Biomphalaria</taxon>
    </lineage>
</organism>
<feature type="compositionally biased region" description="Basic and acidic residues" evidence="5">
    <location>
        <begin position="56"/>
        <end position="70"/>
    </location>
</feature>
<dbReference type="GO" id="GO:0016020">
    <property type="term" value="C:membrane"/>
    <property type="evidence" value="ECO:0007669"/>
    <property type="project" value="UniProtKB-SubCell"/>
</dbReference>
<evidence type="ECO:0000256" key="2">
    <source>
        <dbReference type="ARBA" id="ARBA00022692"/>
    </source>
</evidence>
<keyword evidence="4 6" id="KW-0472">Membrane</keyword>
<feature type="transmembrane region" description="Helical" evidence="6">
    <location>
        <begin position="149"/>
        <end position="168"/>
    </location>
</feature>
<accession>A0AAD8F143</accession>
<dbReference type="GO" id="GO:0022857">
    <property type="term" value="F:transmembrane transporter activity"/>
    <property type="evidence" value="ECO:0007669"/>
    <property type="project" value="TreeGrafter"/>
</dbReference>
<name>A0AAD8F143_BIOPF</name>
<gene>
    <name evidence="7" type="ORF">Bpfe_023685</name>
</gene>
<feature type="transmembrane region" description="Helical" evidence="6">
    <location>
        <begin position="404"/>
        <end position="423"/>
    </location>
</feature>
<evidence type="ECO:0000256" key="3">
    <source>
        <dbReference type="ARBA" id="ARBA00022989"/>
    </source>
</evidence>
<feature type="transmembrane region" description="Helical" evidence="6">
    <location>
        <begin position="336"/>
        <end position="354"/>
    </location>
</feature>
<keyword evidence="8" id="KW-1185">Reference proteome</keyword>
<dbReference type="Proteomes" id="UP001233172">
    <property type="component" value="Unassembled WGS sequence"/>
</dbReference>
<dbReference type="SUPFAM" id="SSF103473">
    <property type="entry name" value="MFS general substrate transporter"/>
    <property type="match status" value="1"/>
</dbReference>
<feature type="transmembrane region" description="Helical" evidence="6">
    <location>
        <begin position="460"/>
        <end position="484"/>
    </location>
</feature>
<feature type="transmembrane region" description="Helical" evidence="6">
    <location>
        <begin position="180"/>
        <end position="201"/>
    </location>
</feature>
<evidence type="ECO:0000256" key="6">
    <source>
        <dbReference type="SAM" id="Phobius"/>
    </source>
</evidence>
<dbReference type="PANTHER" id="PTHR23507:SF1">
    <property type="entry name" value="FI18259P1-RELATED"/>
    <property type="match status" value="1"/>
</dbReference>
<evidence type="ECO:0000256" key="1">
    <source>
        <dbReference type="ARBA" id="ARBA00004141"/>
    </source>
</evidence>
<dbReference type="Gene3D" id="1.20.1250.20">
    <property type="entry name" value="MFS general substrate transporter like domains"/>
    <property type="match status" value="1"/>
</dbReference>
<feature type="transmembrane region" description="Helical" evidence="6">
    <location>
        <begin position="490"/>
        <end position="513"/>
    </location>
</feature>
<feature type="transmembrane region" description="Helical" evidence="6">
    <location>
        <begin position="429"/>
        <end position="448"/>
    </location>
</feature>
<proteinExistence type="predicted"/>
<evidence type="ECO:0000256" key="4">
    <source>
        <dbReference type="ARBA" id="ARBA00023136"/>
    </source>
</evidence>
<feature type="region of interest" description="Disordered" evidence="5">
    <location>
        <begin position="25"/>
        <end position="70"/>
    </location>
</feature>
<sequence length="539" mass="59727">MTEIISTNPMEDSVNGQHHQPIESHYKRDAHAQSSLSRGDSVGEHERKPLVGNNSHENRPRGDVPNRLEGETVHGDTLEKYPFLLLNILLSLNSGASRIYISLIDQYLYQRFANDVLGNYSENTAKKPCVNETNQSDSTLQIQDMTSQFSLYISISDYALSVVPCLLLGAYSALIRRKTLLLIPTLATAIKSLDIAAVVYWNLDVQWLYLGYTVEGLGGGTSGILLGIFLYMSDITSRGRKRTFVMTFMEGLKGFISGILYYGTGQLIESTGFIVPTLMAAGCMLLSVCLILLLPERKSKQVSHVREEMADWSLGACYKRLTLPFGKTQHPMVKKMVILALVAFLILLCSLFGQSKIRNLYLMNSPFCWDAVTIGWFLSAQDIAYNLFTMLAVPLFYTCLPGMGLAIVGLVSCMAGTTMYALADTSLEIYLIIGLSIANNVAFGLIRGETSRLLDVESQGSLFATVAMFESLSFLCGTPALLLYSATVGWYSGFSFFLMDALLIIALVLLCIYQSIWVRYTREVQSKELLVEKYGSINS</sequence>
<reference evidence="7" key="2">
    <citation type="submission" date="2023-04" db="EMBL/GenBank/DDBJ databases">
        <authorList>
            <person name="Bu L."/>
            <person name="Lu L."/>
            <person name="Laidemitt M.R."/>
            <person name="Zhang S.M."/>
            <person name="Mutuku M."/>
            <person name="Mkoji G."/>
            <person name="Steinauer M."/>
            <person name="Loker E.S."/>
        </authorList>
    </citation>
    <scope>NUCLEOTIDE SEQUENCE</scope>
    <source>
        <strain evidence="7">KasaAsao</strain>
        <tissue evidence="7">Whole Snail</tissue>
    </source>
</reference>
<dbReference type="AlphaFoldDB" id="A0AAD8F143"/>
<evidence type="ECO:0000313" key="7">
    <source>
        <dbReference type="EMBL" id="KAK0046818.1"/>
    </source>
</evidence>
<feature type="transmembrane region" description="Helical" evidence="6">
    <location>
        <begin position="207"/>
        <end position="231"/>
    </location>
</feature>
<reference evidence="7" key="1">
    <citation type="journal article" date="2023" name="PLoS Negl. Trop. Dis.">
        <title>A genome sequence for Biomphalaria pfeifferi, the major vector snail for the human-infecting parasite Schistosoma mansoni.</title>
        <authorList>
            <person name="Bu L."/>
            <person name="Lu L."/>
            <person name="Laidemitt M.R."/>
            <person name="Zhang S.M."/>
            <person name="Mutuku M."/>
            <person name="Mkoji G."/>
            <person name="Steinauer M."/>
            <person name="Loker E.S."/>
        </authorList>
    </citation>
    <scope>NUCLEOTIDE SEQUENCE</scope>
    <source>
        <strain evidence="7">KasaAsao</strain>
    </source>
</reference>
<evidence type="ECO:0000256" key="5">
    <source>
        <dbReference type="SAM" id="MobiDB-lite"/>
    </source>
</evidence>
<protein>
    <submittedName>
        <fullName evidence="7">Proton-coupled folate transporter</fullName>
    </submittedName>
</protein>